<dbReference type="Gene3D" id="1.20.1250.20">
    <property type="entry name" value="MFS general substrate transporter like domains"/>
    <property type="match status" value="2"/>
</dbReference>
<dbReference type="EMBL" id="DSOK01000015">
    <property type="protein sequence ID" value="HEN13945.1"/>
    <property type="molecule type" value="Genomic_DNA"/>
</dbReference>
<evidence type="ECO:0000259" key="8">
    <source>
        <dbReference type="PROSITE" id="PS50850"/>
    </source>
</evidence>
<keyword evidence="3 7" id="KW-0812">Transmembrane</keyword>
<dbReference type="CDD" id="cd17341">
    <property type="entry name" value="MFS_NRT2_like"/>
    <property type="match status" value="1"/>
</dbReference>
<accession>A0A7C2JX13</accession>
<feature type="transmembrane region" description="Helical" evidence="7">
    <location>
        <begin position="401"/>
        <end position="421"/>
    </location>
</feature>
<feature type="transmembrane region" description="Helical" evidence="7">
    <location>
        <begin position="372"/>
        <end position="395"/>
    </location>
</feature>
<evidence type="ECO:0000256" key="4">
    <source>
        <dbReference type="ARBA" id="ARBA00022989"/>
    </source>
</evidence>
<feature type="transmembrane region" description="Helical" evidence="7">
    <location>
        <begin position="94"/>
        <end position="113"/>
    </location>
</feature>
<evidence type="ECO:0000256" key="7">
    <source>
        <dbReference type="SAM" id="Phobius"/>
    </source>
</evidence>
<name>A0A7C2JX13_9PLAN</name>
<feature type="transmembrane region" description="Helical" evidence="7">
    <location>
        <begin position="246"/>
        <end position="267"/>
    </location>
</feature>
<evidence type="ECO:0000256" key="5">
    <source>
        <dbReference type="ARBA" id="ARBA00023063"/>
    </source>
</evidence>
<comment type="caution">
    <text evidence="9">The sequence shown here is derived from an EMBL/GenBank/DDBJ whole genome shotgun (WGS) entry which is preliminary data.</text>
</comment>
<evidence type="ECO:0000256" key="2">
    <source>
        <dbReference type="ARBA" id="ARBA00008432"/>
    </source>
</evidence>
<protein>
    <submittedName>
        <fullName evidence="9">MFS transporter</fullName>
    </submittedName>
</protein>
<dbReference type="AlphaFoldDB" id="A0A7C2JX13"/>
<feature type="transmembrane region" description="Helical" evidence="7">
    <location>
        <begin position="279"/>
        <end position="299"/>
    </location>
</feature>
<gene>
    <name evidence="9" type="ORF">ENQ76_00555</name>
</gene>
<dbReference type="GO" id="GO:0016020">
    <property type="term" value="C:membrane"/>
    <property type="evidence" value="ECO:0007669"/>
    <property type="project" value="UniProtKB-SubCell"/>
</dbReference>
<comment type="subcellular location">
    <subcellularLocation>
        <location evidence="1">Membrane</location>
        <topology evidence="1">Multi-pass membrane protein</topology>
    </subcellularLocation>
</comment>
<feature type="domain" description="Major facilitator superfamily (MFS) profile" evidence="8">
    <location>
        <begin position="28"/>
        <end position="431"/>
    </location>
</feature>
<reference evidence="9" key="1">
    <citation type="journal article" date="2020" name="mSystems">
        <title>Genome- and Community-Level Interaction Insights into Carbon Utilization and Element Cycling Functions of Hydrothermarchaeota in Hydrothermal Sediment.</title>
        <authorList>
            <person name="Zhou Z."/>
            <person name="Liu Y."/>
            <person name="Xu W."/>
            <person name="Pan J."/>
            <person name="Luo Z.H."/>
            <person name="Li M."/>
        </authorList>
    </citation>
    <scope>NUCLEOTIDE SEQUENCE [LARGE SCALE GENOMIC DNA]</scope>
    <source>
        <strain evidence="9">SpSt-339</strain>
    </source>
</reference>
<comment type="similarity">
    <text evidence="2">Belongs to the major facilitator superfamily. Nitrate/nitrite porter (TC 2.A.1.8) family.</text>
</comment>
<evidence type="ECO:0000256" key="6">
    <source>
        <dbReference type="ARBA" id="ARBA00023136"/>
    </source>
</evidence>
<dbReference type="SUPFAM" id="SSF103473">
    <property type="entry name" value="MFS general substrate transporter"/>
    <property type="match status" value="1"/>
</dbReference>
<dbReference type="PANTHER" id="PTHR23515">
    <property type="entry name" value="HIGH-AFFINITY NITRATE TRANSPORTER 2.3"/>
    <property type="match status" value="1"/>
</dbReference>
<evidence type="ECO:0000256" key="3">
    <source>
        <dbReference type="ARBA" id="ARBA00022692"/>
    </source>
</evidence>
<evidence type="ECO:0000313" key="9">
    <source>
        <dbReference type="EMBL" id="HEN13945.1"/>
    </source>
</evidence>
<organism evidence="9">
    <name type="scientific">Schlesneria paludicola</name>
    <dbReference type="NCBI Taxonomy" id="360056"/>
    <lineage>
        <taxon>Bacteria</taxon>
        <taxon>Pseudomonadati</taxon>
        <taxon>Planctomycetota</taxon>
        <taxon>Planctomycetia</taxon>
        <taxon>Planctomycetales</taxon>
        <taxon>Planctomycetaceae</taxon>
        <taxon>Schlesneria</taxon>
    </lineage>
</organism>
<feature type="transmembrane region" description="Helical" evidence="7">
    <location>
        <begin position="343"/>
        <end position="365"/>
    </location>
</feature>
<dbReference type="Pfam" id="PF07690">
    <property type="entry name" value="MFS_1"/>
    <property type="match status" value="1"/>
</dbReference>
<feature type="transmembrane region" description="Helical" evidence="7">
    <location>
        <begin position="187"/>
        <end position="210"/>
    </location>
</feature>
<dbReference type="GO" id="GO:0015112">
    <property type="term" value="F:nitrate transmembrane transporter activity"/>
    <property type="evidence" value="ECO:0007669"/>
    <property type="project" value="InterPro"/>
</dbReference>
<evidence type="ECO:0000256" key="1">
    <source>
        <dbReference type="ARBA" id="ARBA00004141"/>
    </source>
</evidence>
<dbReference type="InterPro" id="IPR020846">
    <property type="entry name" value="MFS_dom"/>
</dbReference>
<feature type="transmembrane region" description="Helical" evidence="7">
    <location>
        <begin position="158"/>
        <end position="181"/>
    </location>
</feature>
<dbReference type="GO" id="GO:0042128">
    <property type="term" value="P:nitrate assimilation"/>
    <property type="evidence" value="ECO:0007669"/>
    <property type="project" value="UniProtKB-KW"/>
</dbReference>
<proteinExistence type="inferred from homology"/>
<keyword evidence="6 7" id="KW-0472">Membrane</keyword>
<keyword evidence="4 7" id="KW-1133">Transmembrane helix</keyword>
<dbReference type="InterPro" id="IPR011701">
    <property type="entry name" value="MFS"/>
</dbReference>
<dbReference type="PROSITE" id="PS50850">
    <property type="entry name" value="MFS"/>
    <property type="match status" value="1"/>
</dbReference>
<sequence length="448" mass="47782">MTTHAIDRDAAPAERIELFRIDTPSMRAFHVTWMAFFLCFFAWFGLAPLMPVIRDELQLTRQQVGWCLIGSVAMTVFARLLIGRLCDRYGPRLTYAWLLWLGALPVIGAAFAHDFASFFVARLLIGSIGASFVITQYHTSKMFAPNCVGTANATAAGWGNLGGGVTQMAMPLLFAAFTGGLGLSAAFGWRACMVVAGLVCATAGCVYYWFTQDTPQGNFADLRAAQLLAPSKQSGSFWTAARNYRVWSLALIYACCFGLELTLDNVAVLYFSDVFHLDIYRAGLIAGGFGMMNLFARALGGIVSDRWAREWGLPGRSRWLFVAIFGEGVMLLVFSQMTSLPLAVAALLGLGLFIKMSNGATYALVPFVNRSALGSVAGIVGAGGNVGAVAAGFLFQSGLSWPTTFWLLGLLVSSCSALALLGSYSQEPAAEPALAPAPADAAVAPAVS</sequence>
<feature type="transmembrane region" description="Helical" evidence="7">
    <location>
        <begin position="63"/>
        <end position="82"/>
    </location>
</feature>
<feature type="transmembrane region" description="Helical" evidence="7">
    <location>
        <begin position="28"/>
        <end position="51"/>
    </location>
</feature>
<feature type="transmembrane region" description="Helical" evidence="7">
    <location>
        <begin position="319"/>
        <end position="337"/>
    </location>
</feature>
<dbReference type="InterPro" id="IPR036259">
    <property type="entry name" value="MFS_trans_sf"/>
</dbReference>
<feature type="transmembrane region" description="Helical" evidence="7">
    <location>
        <begin position="119"/>
        <end position="137"/>
    </location>
</feature>
<dbReference type="InterPro" id="IPR044772">
    <property type="entry name" value="NO3_transporter"/>
</dbReference>
<keyword evidence="5" id="KW-0534">Nitrate assimilation</keyword>